<dbReference type="Proteomes" id="UP000029228">
    <property type="component" value="Unassembled WGS sequence"/>
</dbReference>
<dbReference type="AlphaFoldDB" id="A0A090RUI4"/>
<feature type="domain" description="Polysaccharide pyruvyl transferase" evidence="1">
    <location>
        <begin position="20"/>
        <end position="231"/>
    </location>
</feature>
<protein>
    <submittedName>
        <fullName evidence="2">Polysaccharide polymerization protein</fullName>
    </submittedName>
</protein>
<evidence type="ECO:0000313" key="3">
    <source>
        <dbReference type="Proteomes" id="UP000029228"/>
    </source>
</evidence>
<name>A0A090RUI4_9VIBR</name>
<dbReference type="STRING" id="990268.JCM19235_6786"/>
<proteinExistence type="predicted"/>
<evidence type="ECO:0000313" key="2">
    <source>
        <dbReference type="EMBL" id="GAL18233.1"/>
    </source>
</evidence>
<gene>
    <name evidence="2" type="ORF">JCM19235_6786</name>
</gene>
<accession>A0A090RUI4</accession>
<sequence>MTEFQDEINSACLKKKLDSQTVLVLNGGGNFGDIYPHHQELRKEVVSAFPNNKVIILPQSIHYNNSIALKEDIEVFKSHPDLHLYVRDQHSFEEMKDSMPDGRLKKLPDMAFTMAQRWNKTLPDKHKPLRMRRRDCETQSIEDQTVDAFDWEDLCTTRHQFGYDFARRLARAENKLNCRLGLSWFWKKYSDHVVNIAVERFQSANVVDTDRLHGLILALLLGRDVVMRDNSYGKLSRFSREWLGLESLEEYQRAVNQ</sequence>
<keyword evidence="3" id="KW-1185">Reference proteome</keyword>
<organism evidence="2 3">
    <name type="scientific">Vibrio maritimus</name>
    <dbReference type="NCBI Taxonomy" id="990268"/>
    <lineage>
        <taxon>Bacteria</taxon>
        <taxon>Pseudomonadati</taxon>
        <taxon>Pseudomonadota</taxon>
        <taxon>Gammaproteobacteria</taxon>
        <taxon>Vibrionales</taxon>
        <taxon>Vibrionaceae</taxon>
        <taxon>Vibrio</taxon>
    </lineage>
</organism>
<reference evidence="2 3" key="1">
    <citation type="submission" date="2014-09" db="EMBL/GenBank/DDBJ databases">
        <title>Vibrio maritimus JCM 19235. (C45) whole genome shotgun sequence.</title>
        <authorList>
            <person name="Sawabe T."/>
            <person name="Meirelles P."/>
            <person name="Nakanishi M."/>
            <person name="Sayaka M."/>
            <person name="Hattori M."/>
            <person name="Ohkuma M."/>
        </authorList>
    </citation>
    <scope>NUCLEOTIDE SEQUENCE [LARGE SCALE GENOMIC DNA]</scope>
    <source>
        <strain evidence="3">JCM19235</strain>
    </source>
</reference>
<evidence type="ECO:0000259" key="1">
    <source>
        <dbReference type="Pfam" id="PF04230"/>
    </source>
</evidence>
<comment type="caution">
    <text evidence="2">The sequence shown here is derived from an EMBL/GenBank/DDBJ whole genome shotgun (WGS) entry which is preliminary data.</text>
</comment>
<dbReference type="OrthoDB" id="5242601at2"/>
<dbReference type="EMBL" id="BBMR01000002">
    <property type="protein sequence ID" value="GAL18233.1"/>
    <property type="molecule type" value="Genomic_DNA"/>
</dbReference>
<dbReference type="Pfam" id="PF04230">
    <property type="entry name" value="PS_pyruv_trans"/>
    <property type="match status" value="1"/>
</dbReference>
<dbReference type="InterPro" id="IPR007345">
    <property type="entry name" value="Polysacch_pyruvyl_Trfase"/>
</dbReference>